<evidence type="ECO:0000313" key="8">
    <source>
        <dbReference type="Proteomes" id="UP001196565"/>
    </source>
</evidence>
<dbReference type="InterPro" id="IPR010252">
    <property type="entry name" value="HutF"/>
</dbReference>
<evidence type="ECO:0000256" key="1">
    <source>
        <dbReference type="ARBA" id="ARBA00001947"/>
    </source>
</evidence>
<dbReference type="NCBIfam" id="NF006684">
    <property type="entry name" value="PRK09229.1-5"/>
    <property type="match status" value="1"/>
</dbReference>
<dbReference type="Gene3D" id="3.20.20.140">
    <property type="entry name" value="Metal-dependent hydrolases"/>
    <property type="match status" value="1"/>
</dbReference>
<evidence type="ECO:0000256" key="2">
    <source>
        <dbReference type="ARBA" id="ARBA00022723"/>
    </source>
</evidence>
<dbReference type="InterPro" id="IPR011059">
    <property type="entry name" value="Metal-dep_hydrolase_composite"/>
</dbReference>
<proteinExistence type="predicted"/>
<dbReference type="SUPFAM" id="SSF51338">
    <property type="entry name" value="Composite domain of metallo-dependent hydrolases"/>
    <property type="match status" value="1"/>
</dbReference>
<sequence length="454" mass="48285">MPSLILSHALLPEGWAQDVLLVTDAEGRILELRPDTRDAALPRETGIAVPGLPNLHSHAFQRGMAGLSEHAGAAEDSFWTWREVMYRFLARLTPDDVEAIATLAYAEMLESGFTRVGEFHYLHHDPDGRPYADMAEMAMRIAAAATATGINLTLLPCFYAHGEVGGGAPLPGQRRFLSDRDGYAALIGGSRRAIAGLPGSVLGIAPHSLRAATYDEIRDVMTLAAPDEPLHIHVSEQVKEVEASRAILGMPPIAALAEAVGLSPRWCLIHATHGTDEELQTVAASGAVVGLCPVTESNLGDGIFPALRFRDSGGRFGVGTDSNILISAPEELRVLEYVQRLIERRRNVLAPRGASTARTLWQAALAGGSQALGGGPGGLVPGAWADLVLLDPAHPALAARAEDRWLDATVFAAGCSPIRTVLVRGRRVVVDGAHPLRAAAEARVATILARILHD</sequence>
<evidence type="ECO:0000259" key="6">
    <source>
        <dbReference type="Pfam" id="PF22429"/>
    </source>
</evidence>
<dbReference type="InterPro" id="IPR055156">
    <property type="entry name" value="HutF-like_N"/>
</dbReference>
<name>A0ABS7AA41_9PROT</name>
<feature type="domain" description="Amidohydrolase-related" evidence="5">
    <location>
        <begin position="47"/>
        <end position="428"/>
    </location>
</feature>
<dbReference type="NCBIfam" id="TIGR02022">
    <property type="entry name" value="hutF"/>
    <property type="match status" value="1"/>
</dbReference>
<dbReference type="Proteomes" id="UP001196565">
    <property type="component" value="Unassembled WGS sequence"/>
</dbReference>
<evidence type="ECO:0000256" key="3">
    <source>
        <dbReference type="ARBA" id="ARBA00022801"/>
    </source>
</evidence>
<dbReference type="InterPro" id="IPR051607">
    <property type="entry name" value="Metallo-dep_hydrolases"/>
</dbReference>
<evidence type="ECO:0000259" key="5">
    <source>
        <dbReference type="Pfam" id="PF01979"/>
    </source>
</evidence>
<evidence type="ECO:0000313" key="7">
    <source>
        <dbReference type="EMBL" id="MBW6399161.1"/>
    </source>
</evidence>
<keyword evidence="4" id="KW-0862">Zinc</keyword>
<comment type="cofactor">
    <cofactor evidence="1">
        <name>Zn(2+)</name>
        <dbReference type="ChEBI" id="CHEBI:29105"/>
    </cofactor>
</comment>
<dbReference type="Gene3D" id="2.30.40.10">
    <property type="entry name" value="Urease, subunit C, domain 1"/>
    <property type="match status" value="1"/>
</dbReference>
<dbReference type="InterPro" id="IPR006680">
    <property type="entry name" value="Amidohydro-rel"/>
</dbReference>
<evidence type="ECO:0000256" key="4">
    <source>
        <dbReference type="ARBA" id="ARBA00022833"/>
    </source>
</evidence>
<keyword evidence="8" id="KW-1185">Reference proteome</keyword>
<dbReference type="PANTHER" id="PTHR11271:SF48">
    <property type="entry name" value="AMIDOHYDROLASE-RELATED DOMAIN-CONTAINING PROTEIN"/>
    <property type="match status" value="1"/>
</dbReference>
<comment type="caution">
    <text evidence="7">The sequence shown here is derived from an EMBL/GenBank/DDBJ whole genome shotgun (WGS) entry which is preliminary data.</text>
</comment>
<dbReference type="Pfam" id="PF22429">
    <property type="entry name" value="HutF_N"/>
    <property type="match status" value="1"/>
</dbReference>
<dbReference type="SUPFAM" id="SSF51556">
    <property type="entry name" value="Metallo-dependent hydrolases"/>
    <property type="match status" value="1"/>
</dbReference>
<keyword evidence="2" id="KW-0479">Metal-binding</keyword>
<dbReference type="NCBIfam" id="NF006681">
    <property type="entry name" value="PRK09229.1-2"/>
    <property type="match status" value="1"/>
</dbReference>
<gene>
    <name evidence="7" type="ORF">KPL78_14965</name>
</gene>
<dbReference type="GO" id="GO:0050416">
    <property type="term" value="F:formimidoylglutamate deiminase activity"/>
    <property type="evidence" value="ECO:0007669"/>
    <property type="project" value="UniProtKB-EC"/>
</dbReference>
<organism evidence="7 8">
    <name type="scientific">Roseomonas alba</name>
    <dbReference type="NCBI Taxonomy" id="2846776"/>
    <lineage>
        <taxon>Bacteria</taxon>
        <taxon>Pseudomonadati</taxon>
        <taxon>Pseudomonadota</taxon>
        <taxon>Alphaproteobacteria</taxon>
        <taxon>Acetobacterales</taxon>
        <taxon>Roseomonadaceae</taxon>
        <taxon>Roseomonas</taxon>
    </lineage>
</organism>
<dbReference type="EC" id="3.5.3.13" evidence="7"/>
<dbReference type="EMBL" id="JAHYBZ010000005">
    <property type="protein sequence ID" value="MBW6399161.1"/>
    <property type="molecule type" value="Genomic_DNA"/>
</dbReference>
<protein>
    <submittedName>
        <fullName evidence="7">Formimidoylglutamate deiminase</fullName>
        <ecNumber evidence="7">3.5.3.13</ecNumber>
    </submittedName>
</protein>
<dbReference type="InterPro" id="IPR032466">
    <property type="entry name" value="Metal_Hydrolase"/>
</dbReference>
<accession>A0ABS7AA41</accession>
<feature type="domain" description="Formimidoylglutamate deiminase N-terminal" evidence="6">
    <location>
        <begin position="8"/>
        <end position="36"/>
    </location>
</feature>
<reference evidence="7 8" key="1">
    <citation type="submission" date="2021-07" db="EMBL/GenBank/DDBJ databases">
        <authorList>
            <person name="So Y."/>
        </authorList>
    </citation>
    <scope>NUCLEOTIDE SEQUENCE [LARGE SCALE GENOMIC DNA]</scope>
    <source>
        <strain evidence="7 8">HJA6</strain>
    </source>
</reference>
<keyword evidence="3 7" id="KW-0378">Hydrolase</keyword>
<dbReference type="Pfam" id="PF01979">
    <property type="entry name" value="Amidohydro_1"/>
    <property type="match status" value="1"/>
</dbReference>
<dbReference type="PANTHER" id="PTHR11271">
    <property type="entry name" value="GUANINE DEAMINASE"/>
    <property type="match status" value="1"/>
</dbReference>
<dbReference type="RefSeq" id="WP_219763777.1">
    <property type="nucleotide sequence ID" value="NZ_JAHYBZ010000005.1"/>
</dbReference>